<protein>
    <submittedName>
        <fullName evidence="2">Uncharacterized protein</fullName>
    </submittedName>
</protein>
<dbReference type="OrthoDB" id="6772041at2759"/>
<dbReference type="Pfam" id="PF00630">
    <property type="entry name" value="Filamin"/>
    <property type="match status" value="1"/>
</dbReference>
<name>A0A0T6BFD8_9SCAR</name>
<dbReference type="EMBL" id="LJIG01000915">
    <property type="protein sequence ID" value="KRT86025.1"/>
    <property type="molecule type" value="Genomic_DNA"/>
</dbReference>
<dbReference type="InterPro" id="IPR014756">
    <property type="entry name" value="Ig_E-set"/>
</dbReference>
<dbReference type="AlphaFoldDB" id="A0A0T6BFD8"/>
<comment type="caution">
    <text evidence="2">The sequence shown here is derived from an EMBL/GenBank/DDBJ whole genome shotgun (WGS) entry which is preliminary data.</text>
</comment>
<reference evidence="2 3" key="1">
    <citation type="submission" date="2015-09" db="EMBL/GenBank/DDBJ databases">
        <title>Draft genome of the scarab beetle Oryctes borbonicus.</title>
        <authorList>
            <person name="Meyer J.M."/>
            <person name="Markov G.V."/>
            <person name="Baskaran P."/>
            <person name="Herrmann M."/>
            <person name="Sommer R.J."/>
            <person name="Roedelsperger C."/>
        </authorList>
    </citation>
    <scope>NUCLEOTIDE SEQUENCE [LARGE SCALE GENOMIC DNA]</scope>
    <source>
        <strain evidence="2">OB123</strain>
        <tissue evidence="2">Whole animal</tissue>
    </source>
</reference>
<sequence>MFVSYIGLQNLRVGKQAEIILELRDRSDTTLQRGGEAVSAEIKHRETGSTKPLALQIQDNKNGTYRICFTPDIAGKYVLFVNVKSQSIKNNPFAFTVRPLRPHHGTFHCCSFCSSGGSKDAICGCGGKMPGGYKGCGHGHEGHPGRRHWSCCGNILEHSECVRRNSAHYQFTL</sequence>
<keyword evidence="3" id="KW-1185">Reference proteome</keyword>
<evidence type="ECO:0000313" key="3">
    <source>
        <dbReference type="Proteomes" id="UP000051574"/>
    </source>
</evidence>
<gene>
    <name evidence="2" type="ORF">AMK59_2593</name>
</gene>
<organism evidence="2 3">
    <name type="scientific">Oryctes borbonicus</name>
    <dbReference type="NCBI Taxonomy" id="1629725"/>
    <lineage>
        <taxon>Eukaryota</taxon>
        <taxon>Metazoa</taxon>
        <taxon>Ecdysozoa</taxon>
        <taxon>Arthropoda</taxon>
        <taxon>Hexapoda</taxon>
        <taxon>Insecta</taxon>
        <taxon>Pterygota</taxon>
        <taxon>Neoptera</taxon>
        <taxon>Endopterygota</taxon>
        <taxon>Coleoptera</taxon>
        <taxon>Polyphaga</taxon>
        <taxon>Scarabaeiformia</taxon>
        <taxon>Scarabaeidae</taxon>
        <taxon>Dynastinae</taxon>
        <taxon>Oryctes</taxon>
    </lineage>
</organism>
<evidence type="ECO:0000313" key="2">
    <source>
        <dbReference type="EMBL" id="KRT86025.1"/>
    </source>
</evidence>
<proteinExistence type="predicted"/>
<dbReference type="InterPro" id="IPR013783">
    <property type="entry name" value="Ig-like_fold"/>
</dbReference>
<dbReference type="Gene3D" id="2.60.40.10">
    <property type="entry name" value="Immunoglobulins"/>
    <property type="match status" value="1"/>
</dbReference>
<dbReference type="InterPro" id="IPR017868">
    <property type="entry name" value="Filamin/ABP280_repeat-like"/>
</dbReference>
<dbReference type="SMART" id="SM00557">
    <property type="entry name" value="IG_FLMN"/>
    <property type="match status" value="1"/>
</dbReference>
<feature type="repeat" description="Filamin" evidence="1">
    <location>
        <begin position="1"/>
        <end position="97"/>
    </location>
</feature>
<dbReference type="PROSITE" id="PS50194">
    <property type="entry name" value="FILAMIN_REPEAT"/>
    <property type="match status" value="1"/>
</dbReference>
<dbReference type="SUPFAM" id="SSF81296">
    <property type="entry name" value="E set domains"/>
    <property type="match status" value="1"/>
</dbReference>
<dbReference type="InterPro" id="IPR001298">
    <property type="entry name" value="Filamin/ABP280_rpt"/>
</dbReference>
<evidence type="ECO:0000256" key="1">
    <source>
        <dbReference type="PROSITE-ProRule" id="PRU00087"/>
    </source>
</evidence>
<accession>A0A0T6BFD8</accession>
<dbReference type="Proteomes" id="UP000051574">
    <property type="component" value="Unassembled WGS sequence"/>
</dbReference>